<feature type="compositionally biased region" description="Low complexity" evidence="1">
    <location>
        <begin position="476"/>
        <end position="502"/>
    </location>
</feature>
<feature type="region of interest" description="Disordered" evidence="1">
    <location>
        <begin position="442"/>
        <end position="502"/>
    </location>
</feature>
<feature type="compositionally biased region" description="Low complexity" evidence="1">
    <location>
        <begin position="405"/>
        <end position="427"/>
    </location>
</feature>
<feature type="region of interest" description="Disordered" evidence="1">
    <location>
        <begin position="534"/>
        <end position="554"/>
    </location>
</feature>
<evidence type="ECO:0000313" key="2">
    <source>
        <dbReference type="EMBL" id="PRW58887.1"/>
    </source>
</evidence>
<feature type="compositionally biased region" description="Polar residues" evidence="1">
    <location>
        <begin position="267"/>
        <end position="276"/>
    </location>
</feature>
<feature type="region of interest" description="Disordered" evidence="1">
    <location>
        <begin position="73"/>
        <end position="120"/>
    </location>
</feature>
<feature type="compositionally biased region" description="Low complexity" evidence="1">
    <location>
        <begin position="338"/>
        <end position="357"/>
    </location>
</feature>
<organism evidence="2 3">
    <name type="scientific">Chlorella sorokiniana</name>
    <name type="common">Freshwater green alga</name>
    <dbReference type="NCBI Taxonomy" id="3076"/>
    <lineage>
        <taxon>Eukaryota</taxon>
        <taxon>Viridiplantae</taxon>
        <taxon>Chlorophyta</taxon>
        <taxon>core chlorophytes</taxon>
        <taxon>Trebouxiophyceae</taxon>
        <taxon>Chlorellales</taxon>
        <taxon>Chlorellaceae</taxon>
        <taxon>Chlorella clade</taxon>
        <taxon>Chlorella</taxon>
    </lineage>
</organism>
<protein>
    <submittedName>
        <fullName evidence="2">Uncharacterized protein</fullName>
    </submittedName>
</protein>
<reference evidence="2 3" key="1">
    <citation type="journal article" date="2018" name="Plant J.">
        <title>Genome sequences of Chlorella sorokiniana UTEX 1602 and Micractinium conductrix SAG 241.80: implications to maltose excretion by a green alga.</title>
        <authorList>
            <person name="Arriola M.B."/>
            <person name="Velmurugan N."/>
            <person name="Zhang Y."/>
            <person name="Plunkett M.H."/>
            <person name="Hondzo H."/>
            <person name="Barney B.M."/>
        </authorList>
    </citation>
    <scope>NUCLEOTIDE SEQUENCE [LARGE SCALE GENOMIC DNA]</scope>
    <source>
        <strain evidence="3">UTEX 1602</strain>
    </source>
</reference>
<comment type="caution">
    <text evidence="2">The sequence shown here is derived from an EMBL/GenBank/DDBJ whole genome shotgun (WGS) entry which is preliminary data.</text>
</comment>
<dbReference type="AlphaFoldDB" id="A0A2P6TXU4"/>
<name>A0A2P6TXU4_CHLSO</name>
<proteinExistence type="predicted"/>
<feature type="compositionally biased region" description="Low complexity" evidence="1">
    <location>
        <begin position="242"/>
        <end position="260"/>
    </location>
</feature>
<dbReference type="Proteomes" id="UP000239899">
    <property type="component" value="Unassembled WGS sequence"/>
</dbReference>
<feature type="compositionally biased region" description="Low complexity" evidence="1">
    <location>
        <begin position="135"/>
        <end position="167"/>
    </location>
</feature>
<dbReference type="OrthoDB" id="10595007at2759"/>
<evidence type="ECO:0000256" key="1">
    <source>
        <dbReference type="SAM" id="MobiDB-lite"/>
    </source>
</evidence>
<evidence type="ECO:0000313" key="3">
    <source>
        <dbReference type="Proteomes" id="UP000239899"/>
    </source>
</evidence>
<accession>A0A2P6TXU4</accession>
<keyword evidence="3" id="KW-1185">Reference proteome</keyword>
<gene>
    <name evidence="2" type="ORF">C2E21_2458</name>
</gene>
<feature type="region of interest" description="Disordered" evidence="1">
    <location>
        <begin position="134"/>
        <end position="427"/>
    </location>
</feature>
<feature type="compositionally biased region" description="Polar residues" evidence="1">
    <location>
        <begin position="283"/>
        <end position="300"/>
    </location>
</feature>
<feature type="compositionally biased region" description="Gly residues" evidence="1">
    <location>
        <begin position="193"/>
        <end position="203"/>
    </location>
</feature>
<feature type="compositionally biased region" description="Low complexity" evidence="1">
    <location>
        <begin position="208"/>
        <end position="220"/>
    </location>
</feature>
<dbReference type="EMBL" id="LHPG02000004">
    <property type="protein sequence ID" value="PRW58887.1"/>
    <property type="molecule type" value="Genomic_DNA"/>
</dbReference>
<sequence>MAHSRSEKQTGGKLMFGGLQAFVPDSADDPEADEFQVVYASDEGRERHLEDAPAGRAARLRYSAAYAGGTLASQRAGGSSAAAGVLQHPAGSPAASGGHGAAADPGSPVLSAPQQQEPQLTLAQQIQTVLHGMTQQPQAGVAQAPPAAQRQQQQAQVQQHAASMQQPPQRQRRHSGQIKHSSPAVPPQAMLPAGGGPPSGGGQRRWRQAQAAAAAQREQQSPAVPPDGGGSTFFAVDDDLVQAAQRQAAQQQQRQQQQQAGRRRQPRTVQWDSPQAPTAAPFASQQPGGAEQTPVQSQRPNPLATLLHGGSGGGSASRPRPATTGSKPRGRHPIYGQAPATAAAAPTALRASAREGSNAGGATGSSSRQLREALGLRDPPLTSPRQVQQARRQPPHQHSRFAIREPVQVAAEEAAASQQAAGGAAGAVPAAAGLRLLTGAAPASAEKEQFQPRPRRAPTSSDRIVDDEEDSTNGRQQGQPAAQQQQQQQQQQGGAAVQDAAAADAFRTPGQHLRSGRPAGSAAEAAAAAVAAAAEAAPDSNGRPDAPGSSGGKGALSLQRQFIAQLQPVSRPAAAATMQQQRQRLAGAAGLHARMQAILVAEKAGLDAQSPAGGAAAVAAPRLTVLQKELEGSITKCLCRCDGAAQAALGAPEVVALLQKATAREVDTAPGCTLLLRQPWRIIHLPGSQWPVVLCYAAGMG</sequence>